<feature type="compositionally biased region" description="Gly residues" evidence="1">
    <location>
        <begin position="1"/>
        <end position="12"/>
    </location>
</feature>
<feature type="compositionally biased region" description="Polar residues" evidence="1">
    <location>
        <begin position="544"/>
        <end position="554"/>
    </location>
</feature>
<feature type="region of interest" description="Disordered" evidence="1">
    <location>
        <begin position="844"/>
        <end position="885"/>
    </location>
</feature>
<feature type="region of interest" description="Disordered" evidence="1">
    <location>
        <begin position="919"/>
        <end position="970"/>
    </location>
</feature>
<evidence type="ECO:0000313" key="3">
    <source>
        <dbReference type="Proteomes" id="UP001161247"/>
    </source>
</evidence>
<feature type="region of interest" description="Disordered" evidence="1">
    <location>
        <begin position="1"/>
        <end position="49"/>
    </location>
</feature>
<evidence type="ECO:0000313" key="2">
    <source>
        <dbReference type="EMBL" id="CAI9086996.1"/>
    </source>
</evidence>
<organism evidence="2 3">
    <name type="scientific">Oldenlandia corymbosa var. corymbosa</name>
    <dbReference type="NCBI Taxonomy" id="529605"/>
    <lineage>
        <taxon>Eukaryota</taxon>
        <taxon>Viridiplantae</taxon>
        <taxon>Streptophyta</taxon>
        <taxon>Embryophyta</taxon>
        <taxon>Tracheophyta</taxon>
        <taxon>Spermatophyta</taxon>
        <taxon>Magnoliopsida</taxon>
        <taxon>eudicotyledons</taxon>
        <taxon>Gunneridae</taxon>
        <taxon>Pentapetalae</taxon>
        <taxon>asterids</taxon>
        <taxon>lamiids</taxon>
        <taxon>Gentianales</taxon>
        <taxon>Rubiaceae</taxon>
        <taxon>Rubioideae</taxon>
        <taxon>Spermacoceae</taxon>
        <taxon>Hedyotis-Oldenlandia complex</taxon>
        <taxon>Oldenlandia</taxon>
    </lineage>
</organism>
<protein>
    <submittedName>
        <fullName evidence="2">OLC1v1020950C1</fullName>
    </submittedName>
</protein>
<reference evidence="2" key="1">
    <citation type="submission" date="2023-03" db="EMBL/GenBank/DDBJ databases">
        <authorList>
            <person name="Julca I."/>
        </authorList>
    </citation>
    <scope>NUCLEOTIDE SEQUENCE</scope>
</reference>
<comment type="caution">
    <text evidence="2">The sequence shown here is derived from an EMBL/GenBank/DDBJ whole genome shotgun (WGS) entry which is preliminary data.</text>
</comment>
<accession>A0AAV1BUK1</accession>
<keyword evidence="3" id="KW-1185">Reference proteome</keyword>
<feature type="region of interest" description="Disordered" evidence="1">
    <location>
        <begin position="543"/>
        <end position="589"/>
    </location>
</feature>
<dbReference type="AlphaFoldDB" id="A0AAV1BUK1"/>
<dbReference type="PANTHER" id="PTHR34361:SF2">
    <property type="entry name" value="OS08G0157800 PROTEIN"/>
    <property type="match status" value="1"/>
</dbReference>
<proteinExistence type="predicted"/>
<sequence>MMMGIGSLGYGGPSSSSSSSSSNLSASAPPFTVDRFNLKPSGSNSSMQFPEFPAYGSPFGPAWQPYTNPRPDNTIYPKSELEIDSSTRTTSVPLPDDYGFQYSMSKPNDPASQAFTWSSTSPGPKTFSSTLVDSFYNQYAPPMADHDSSPSLGISEHNYDLLVPSSGLVSTADLSSQVDYTHGLEYGTQLHGVWNRTLDGKMNEPAGISGCSFLDDTPALALSTYEKQMIQGSGQFPDITARVSSNGLMGMERKDNVSQPVGQSVFSFPFNSTRTTAISGSSSTTVPVSSPNLSPGAHSYMFVTKPPPALVIRPPPSGKKTFSAKTLSAANVAAFQPSDELGSSCHLKGKDPQVLLDPEVGEVSLFTSEVKGQKDGNNSQLFSASSVMGEVSSKSKSTNDSKVNFESPVRYINASGSASLLSAADNLQSVKTFDIGPDCFDFDHYNFAVDSPCWKGAPASNFSPFGAPEVETAHQFGSKTGNSRQTDLHVDHIFPPPNDAIRCSSVQASEEKVLEQNNGEEVVSVPGNLSEVDCSVDKAKETLKGTNQISNRGVQLSDEMDAPREDYKLPTHPKNKEESKSSDKKQLGVEEDNTTATLDLSSRAIGPNSVLSDTTAGAIAVRAAENVLCSPSSEEGGPELVKASGGQLFPTMDVQSLIKVLQNVSDLLWFSFTDSCGLKDLDIEAIKHVINNLERLASKKTEYLTESKQVQLCRRDTCDKVGDSLNQRMSCTANKYQPENDVVRKSLNCLSSDNQMINKYVSLGKDGIFQPFNTPMDDLDSLGDDSMAQAIKKVLEENFLSGEEMESQQALLFKSLWLEAEAKLCSISYRVRFERMKMELQKFKSNNGKEGTDRSDKTSGPARSGVDLNVSVAPPSSKATSDSNLESKIWSLPKSNSNSNTNAVPASIMTKFDALKQRGDSRSTQFVGEESADNATDDFAPAKSQSLQDEAQDRKPNLAVEPKLGLSSTCNTDDVDASVMTRFHILKSRDNPKTTAFLRGQPEGLRSSVPGETRSQTTGDVNEKHFGSPHVGSSPRYELVKNLFPSFMTNGDDDRIKQSNFLITDLPSRNQCSIGSSDTCSSDWEHILKEDDIPWR</sequence>
<dbReference type="Proteomes" id="UP001161247">
    <property type="component" value="Unassembled WGS sequence"/>
</dbReference>
<dbReference type="PANTHER" id="PTHR34361">
    <property type="entry name" value="OS08G0157800 PROTEIN"/>
    <property type="match status" value="1"/>
</dbReference>
<evidence type="ECO:0000256" key="1">
    <source>
        <dbReference type="SAM" id="MobiDB-lite"/>
    </source>
</evidence>
<feature type="region of interest" description="Disordered" evidence="1">
    <location>
        <begin position="994"/>
        <end position="1032"/>
    </location>
</feature>
<dbReference type="EMBL" id="CATKSE010000001">
    <property type="protein sequence ID" value="CAI9086996.1"/>
    <property type="molecule type" value="Genomic_DNA"/>
</dbReference>
<name>A0AAV1BUK1_OLDCO</name>
<feature type="compositionally biased region" description="Low complexity" evidence="1">
    <location>
        <begin position="13"/>
        <end position="29"/>
    </location>
</feature>
<feature type="compositionally biased region" description="Basic and acidic residues" evidence="1">
    <location>
        <begin position="561"/>
        <end position="588"/>
    </location>
</feature>
<gene>
    <name evidence="2" type="ORF">OLC1_LOCUS24947</name>
</gene>